<keyword evidence="2" id="KW-0472">Membrane</keyword>
<feature type="transmembrane region" description="Helical" evidence="2">
    <location>
        <begin position="252"/>
        <end position="273"/>
    </location>
</feature>
<feature type="compositionally biased region" description="Low complexity" evidence="1">
    <location>
        <begin position="78"/>
        <end position="87"/>
    </location>
</feature>
<dbReference type="Proteomes" id="UP000592181">
    <property type="component" value="Unassembled WGS sequence"/>
</dbReference>
<name>A0A852X065_9MICO</name>
<organism evidence="3 4">
    <name type="scientific">Janibacter alkaliphilus</name>
    <dbReference type="NCBI Taxonomy" id="1069963"/>
    <lineage>
        <taxon>Bacteria</taxon>
        <taxon>Bacillati</taxon>
        <taxon>Actinomycetota</taxon>
        <taxon>Actinomycetes</taxon>
        <taxon>Micrococcales</taxon>
        <taxon>Intrasporangiaceae</taxon>
        <taxon>Janibacter</taxon>
    </lineage>
</organism>
<feature type="transmembrane region" description="Helical" evidence="2">
    <location>
        <begin position="100"/>
        <end position="121"/>
    </location>
</feature>
<evidence type="ECO:0000256" key="2">
    <source>
        <dbReference type="SAM" id="Phobius"/>
    </source>
</evidence>
<evidence type="ECO:0000256" key="1">
    <source>
        <dbReference type="SAM" id="MobiDB-lite"/>
    </source>
</evidence>
<dbReference type="PANTHER" id="PTHR41282:SF1">
    <property type="entry name" value="CONSERVED TRANSMEMBRANE PROTEIN-RELATED"/>
    <property type="match status" value="1"/>
</dbReference>
<feature type="transmembrane region" description="Helical" evidence="2">
    <location>
        <begin position="294"/>
        <end position="311"/>
    </location>
</feature>
<reference evidence="3 4" key="1">
    <citation type="submission" date="2020-07" db="EMBL/GenBank/DDBJ databases">
        <title>Sequencing the genomes of 1000 actinobacteria strains.</title>
        <authorList>
            <person name="Klenk H.-P."/>
        </authorList>
    </citation>
    <scope>NUCLEOTIDE SEQUENCE [LARGE SCALE GENOMIC DNA]</scope>
    <source>
        <strain evidence="3 4">DSM 24723</strain>
    </source>
</reference>
<accession>A0A852X065</accession>
<protein>
    <submittedName>
        <fullName evidence="3">Putative YccA/Bax inhibitor family protein</fullName>
    </submittedName>
</protein>
<dbReference type="InterPro" id="IPR010539">
    <property type="entry name" value="BaxI_1-like"/>
</dbReference>
<feature type="region of interest" description="Disordered" evidence="1">
    <location>
        <begin position="1"/>
        <end position="89"/>
    </location>
</feature>
<feature type="compositionally biased region" description="Low complexity" evidence="1">
    <location>
        <begin position="52"/>
        <end position="70"/>
    </location>
</feature>
<feature type="transmembrane region" description="Helical" evidence="2">
    <location>
        <begin position="153"/>
        <end position="172"/>
    </location>
</feature>
<feature type="transmembrane region" description="Helical" evidence="2">
    <location>
        <begin position="192"/>
        <end position="211"/>
    </location>
</feature>
<keyword evidence="2" id="KW-0812">Transmembrane</keyword>
<dbReference type="Pfam" id="PF12811">
    <property type="entry name" value="BaxI_1"/>
    <property type="match status" value="1"/>
</dbReference>
<gene>
    <name evidence="3" type="ORF">BJY28_000317</name>
</gene>
<comment type="caution">
    <text evidence="3">The sequence shown here is derived from an EMBL/GenBank/DDBJ whole genome shotgun (WGS) entry which is preliminary data.</text>
</comment>
<sequence>MSNPFLERVEKDARSGYAGFHEPSAQERAAGQQTQQQGYSQQSYGQQGGYQQGYDQSGGVQQASHGHQLGQPGGPGQPTGYRQYGGPAPTQERAVTLDDVLMKTAGLFAVVLAAAAPAWYLAPTMPFLGLLGIAATLGLGIALAFMKTVNVPLIVALAAAEGVLVGAISRSYYDVFDVAATGAEPTSVFDSIVVQAVLATVCVFGAMLVLYKSGIVKVGQKFRAVVGMMTLGYFVFALINLGYALITDTAFGIGGSGMLGIGISLFAVGLASLNLAIDFDNINIAIQTGAPEKYSWMLSIGLIVTLVWLYLELLRLLGRLRSE</sequence>
<feature type="transmembrane region" description="Helical" evidence="2">
    <location>
        <begin position="127"/>
        <end position="146"/>
    </location>
</feature>
<feature type="transmembrane region" description="Helical" evidence="2">
    <location>
        <begin position="223"/>
        <end position="246"/>
    </location>
</feature>
<keyword evidence="2" id="KW-1133">Transmembrane helix</keyword>
<dbReference type="AlphaFoldDB" id="A0A852X065"/>
<dbReference type="PANTHER" id="PTHR41282">
    <property type="entry name" value="CONSERVED TRANSMEMBRANE PROTEIN-RELATED"/>
    <property type="match status" value="1"/>
</dbReference>
<keyword evidence="4" id="KW-1185">Reference proteome</keyword>
<proteinExistence type="predicted"/>
<evidence type="ECO:0000313" key="4">
    <source>
        <dbReference type="Proteomes" id="UP000592181"/>
    </source>
</evidence>
<dbReference type="RefSeq" id="WP_246313323.1">
    <property type="nucleotide sequence ID" value="NZ_JACBZX010000001.1"/>
</dbReference>
<evidence type="ECO:0000313" key="3">
    <source>
        <dbReference type="EMBL" id="NYG35848.1"/>
    </source>
</evidence>
<feature type="compositionally biased region" description="Low complexity" evidence="1">
    <location>
        <begin position="31"/>
        <end position="45"/>
    </location>
</feature>
<dbReference type="EMBL" id="JACBZX010000001">
    <property type="protein sequence ID" value="NYG35848.1"/>
    <property type="molecule type" value="Genomic_DNA"/>
</dbReference>